<keyword evidence="10" id="KW-1185">Reference proteome</keyword>
<evidence type="ECO:0000256" key="6">
    <source>
        <dbReference type="ARBA" id="ARBA00023136"/>
    </source>
</evidence>
<evidence type="ECO:0000259" key="8">
    <source>
        <dbReference type="PROSITE" id="PS50928"/>
    </source>
</evidence>
<feature type="transmembrane region" description="Helical" evidence="7">
    <location>
        <begin position="12"/>
        <end position="37"/>
    </location>
</feature>
<dbReference type="SUPFAM" id="SSF161098">
    <property type="entry name" value="MetI-like"/>
    <property type="match status" value="2"/>
</dbReference>
<dbReference type="NCBIfam" id="TIGR01097">
    <property type="entry name" value="PhnE"/>
    <property type="match status" value="2"/>
</dbReference>
<feature type="transmembrane region" description="Helical" evidence="7">
    <location>
        <begin position="114"/>
        <end position="143"/>
    </location>
</feature>
<keyword evidence="3" id="KW-1003">Cell membrane</keyword>
<evidence type="ECO:0000256" key="4">
    <source>
        <dbReference type="ARBA" id="ARBA00022692"/>
    </source>
</evidence>
<comment type="similarity">
    <text evidence="7">Belongs to the binding-protein-dependent transport system permease family.</text>
</comment>
<dbReference type="Gene3D" id="1.10.3720.10">
    <property type="entry name" value="MetI-like"/>
    <property type="match status" value="2"/>
</dbReference>
<feature type="transmembrane region" description="Helical" evidence="7">
    <location>
        <begin position="230"/>
        <end position="247"/>
    </location>
</feature>
<accession>A0A8I0DR96</accession>
<sequence>MNKRKLHLFQRVAIPLGFLCLFFLAARFTGCDLAAFWKRRSHLTDLVADMIPPDFSYIRKILLPLFYTIQMSVTGTVLGAFFAIAAAPFAAANLKFPAALRRILRILIQVLRSFPALILALTATFLFGLGTFAGTFAITLYTFAIMTKLTYEDISAADPKPYLALCSMGVSRFQAYVHAVIPDIAPGFLTNALYLLEANVRHSSILGYVGAGGIGLLLNEKISWLEFDKVGMILLMLFLTVCAIEYFSRYLASLVRGERRIKKEHARLLVLFLAAVFVICTVTLSPPDFSRTSPQTLRNMLDGFLHPDWSFFFSTGKDGLFYLLLETVCIAFIGTVIGAVLSIPLAFLNTRRFVPAPVCFLFNLLIMGIRSVPFLVYGLIFIRVSGPGAFTGVLTLAVCSIGLLTKRFTESLDALDMRPYHALLAMGVRPLPAICHSVLPQLKPVFTSIVLYRFDVNIREASVLGLVGAGGIGAPLIFSMNQYAWSKAGAILLGLILLVWLIDLLSSKIGEQN</sequence>
<feature type="transmembrane region" description="Helical" evidence="7">
    <location>
        <begin position="205"/>
        <end position="224"/>
    </location>
</feature>
<evidence type="ECO:0000256" key="2">
    <source>
        <dbReference type="ARBA" id="ARBA00022448"/>
    </source>
</evidence>
<feature type="transmembrane region" description="Helical" evidence="7">
    <location>
        <begin position="484"/>
        <end position="505"/>
    </location>
</feature>
<dbReference type="Proteomes" id="UP000652847">
    <property type="component" value="Unassembled WGS sequence"/>
</dbReference>
<dbReference type="GO" id="GO:0015416">
    <property type="term" value="F:ABC-type phosphonate transporter activity"/>
    <property type="evidence" value="ECO:0007669"/>
    <property type="project" value="InterPro"/>
</dbReference>
<feature type="transmembrane region" description="Helical" evidence="7">
    <location>
        <begin position="360"/>
        <end position="382"/>
    </location>
</feature>
<organism evidence="9 10">
    <name type="scientific">Blautia segnis</name>
    <dbReference type="NCBI Taxonomy" id="2763030"/>
    <lineage>
        <taxon>Bacteria</taxon>
        <taxon>Bacillati</taxon>
        <taxon>Bacillota</taxon>
        <taxon>Clostridia</taxon>
        <taxon>Lachnospirales</taxon>
        <taxon>Lachnospiraceae</taxon>
        <taxon>Blautia</taxon>
    </lineage>
</organism>
<name>A0A8I0DR96_9FIRM</name>
<comment type="caution">
    <text evidence="9">The sequence shown here is derived from an EMBL/GenBank/DDBJ whole genome shotgun (WGS) entry which is preliminary data.</text>
</comment>
<dbReference type="AlphaFoldDB" id="A0A8I0DR96"/>
<evidence type="ECO:0000256" key="1">
    <source>
        <dbReference type="ARBA" id="ARBA00004651"/>
    </source>
</evidence>
<dbReference type="CDD" id="cd06261">
    <property type="entry name" value="TM_PBP2"/>
    <property type="match status" value="2"/>
</dbReference>
<feature type="transmembrane region" description="Helical" evidence="7">
    <location>
        <begin position="461"/>
        <end position="478"/>
    </location>
</feature>
<evidence type="ECO:0000256" key="5">
    <source>
        <dbReference type="ARBA" id="ARBA00022989"/>
    </source>
</evidence>
<feature type="transmembrane region" description="Helical" evidence="7">
    <location>
        <begin position="268"/>
        <end position="285"/>
    </location>
</feature>
<evidence type="ECO:0000313" key="9">
    <source>
        <dbReference type="EMBL" id="MBC5650392.1"/>
    </source>
</evidence>
<dbReference type="InterPro" id="IPR005769">
    <property type="entry name" value="PhnE/PtxC"/>
</dbReference>
<dbReference type="PANTHER" id="PTHR30043:SF1">
    <property type="entry name" value="ABC TRANSPORT SYSTEM PERMEASE PROTEIN P69"/>
    <property type="match status" value="1"/>
</dbReference>
<dbReference type="PROSITE" id="PS50928">
    <property type="entry name" value="ABC_TM1"/>
    <property type="match status" value="2"/>
</dbReference>
<evidence type="ECO:0000313" key="10">
    <source>
        <dbReference type="Proteomes" id="UP000652847"/>
    </source>
</evidence>
<dbReference type="EMBL" id="JACOOT010000010">
    <property type="protein sequence ID" value="MBC5650392.1"/>
    <property type="molecule type" value="Genomic_DNA"/>
</dbReference>
<comment type="subcellular location">
    <subcellularLocation>
        <location evidence="1 7">Cell membrane</location>
        <topology evidence="1 7">Multi-pass membrane protein</topology>
    </subcellularLocation>
</comment>
<dbReference type="Pfam" id="PF00528">
    <property type="entry name" value="BPD_transp_1"/>
    <property type="match status" value="2"/>
</dbReference>
<feature type="transmembrane region" description="Helical" evidence="7">
    <location>
        <begin position="65"/>
        <end position="94"/>
    </location>
</feature>
<feature type="transmembrane region" description="Helical" evidence="7">
    <location>
        <begin position="175"/>
        <end position="196"/>
    </location>
</feature>
<dbReference type="InterPro" id="IPR000515">
    <property type="entry name" value="MetI-like"/>
</dbReference>
<protein>
    <submittedName>
        <fullName evidence="9">Phosphonate ABC transporter, permease protein PhnE</fullName>
    </submittedName>
</protein>
<keyword evidence="6 7" id="KW-0472">Membrane</keyword>
<keyword evidence="2 7" id="KW-0813">Transport</keyword>
<keyword evidence="4 7" id="KW-0812">Transmembrane</keyword>
<dbReference type="PANTHER" id="PTHR30043">
    <property type="entry name" value="PHOSPHONATES TRANSPORT SYSTEM PERMEASE PROTEIN"/>
    <property type="match status" value="1"/>
</dbReference>
<evidence type="ECO:0000256" key="3">
    <source>
        <dbReference type="ARBA" id="ARBA00022475"/>
    </source>
</evidence>
<proteinExistence type="inferred from homology"/>
<dbReference type="InterPro" id="IPR035906">
    <property type="entry name" value="MetI-like_sf"/>
</dbReference>
<dbReference type="GO" id="GO:0005886">
    <property type="term" value="C:plasma membrane"/>
    <property type="evidence" value="ECO:0007669"/>
    <property type="project" value="UniProtKB-SubCell"/>
</dbReference>
<feature type="domain" description="ABC transmembrane type-1" evidence="8">
    <location>
        <begin position="324"/>
        <end position="506"/>
    </location>
</feature>
<feature type="transmembrane region" description="Helical" evidence="7">
    <location>
        <begin position="320"/>
        <end position="348"/>
    </location>
</feature>
<feature type="transmembrane region" description="Helical" evidence="7">
    <location>
        <begin position="388"/>
        <end position="405"/>
    </location>
</feature>
<reference evidence="9 10" key="1">
    <citation type="submission" date="2020-08" db="EMBL/GenBank/DDBJ databases">
        <title>Genome public.</title>
        <authorList>
            <person name="Liu C."/>
            <person name="Sun Q."/>
        </authorList>
    </citation>
    <scope>NUCLEOTIDE SEQUENCE [LARGE SCALE GENOMIC DNA]</scope>
    <source>
        <strain evidence="9 10">BX17</strain>
    </source>
</reference>
<feature type="domain" description="ABC transmembrane type-1" evidence="8">
    <location>
        <begin position="65"/>
        <end position="248"/>
    </location>
</feature>
<evidence type="ECO:0000256" key="7">
    <source>
        <dbReference type="RuleBase" id="RU363032"/>
    </source>
</evidence>
<dbReference type="RefSeq" id="WP_186901017.1">
    <property type="nucleotide sequence ID" value="NZ_JACOOT010000010.1"/>
</dbReference>
<gene>
    <name evidence="9" type="primary">phnE</name>
    <name evidence="9" type="ORF">H8S54_04520</name>
</gene>
<keyword evidence="5 7" id="KW-1133">Transmembrane helix</keyword>